<evidence type="ECO:0000313" key="2">
    <source>
        <dbReference type="Proteomes" id="UP000274920"/>
    </source>
</evidence>
<comment type="caution">
    <text evidence="1">The sequence shown here is derived from an EMBL/GenBank/DDBJ whole genome shotgun (WGS) entry which is preliminary data.</text>
</comment>
<reference evidence="1" key="1">
    <citation type="submission" date="2018-10" db="EMBL/GenBank/DDBJ databases">
        <title>Schaedlerella arabinophila gen. nov. sp. nov., isolated from the mouse intestinal tract and comparative analysis with the genome of the closely related altered Schaedler flora strain ASF502.</title>
        <authorList>
            <person name="Miyake S."/>
            <person name="Soh M."/>
            <person name="Seedorf H."/>
        </authorList>
    </citation>
    <scope>NUCLEOTIDE SEQUENCE [LARGE SCALE GENOMIC DNA]</scope>
    <source>
        <strain evidence="1">DSM 106076</strain>
    </source>
</reference>
<gene>
    <name evidence="1" type="ORF">EBB54_09940</name>
</gene>
<dbReference type="EMBL" id="RHJS01000002">
    <property type="protein sequence ID" value="RRK35281.1"/>
    <property type="molecule type" value="Genomic_DNA"/>
</dbReference>
<name>A0A3R8M3M9_9FIRM</name>
<protein>
    <submittedName>
        <fullName evidence="1">Uncharacterized protein</fullName>
    </submittedName>
</protein>
<dbReference type="Proteomes" id="UP000274920">
    <property type="component" value="Unassembled WGS sequence"/>
</dbReference>
<organism evidence="1 2">
    <name type="scientific">Schaedlerella arabinosiphila</name>
    <dbReference type="NCBI Taxonomy" id="2044587"/>
    <lineage>
        <taxon>Bacteria</taxon>
        <taxon>Bacillati</taxon>
        <taxon>Bacillota</taxon>
        <taxon>Clostridia</taxon>
        <taxon>Lachnospirales</taxon>
        <taxon>Lachnospiraceae</taxon>
        <taxon>Schaedlerella</taxon>
    </lineage>
</organism>
<dbReference type="AlphaFoldDB" id="A0A3R8M3M9"/>
<sequence>MMQNCQDNYSTTFSSYSAMYDYHDEQTKKSQWITCRVDELQIEPLDAASPLYGNLSAFALGTSLDAVEDTASNLGLAMRVNGNLYPLRMTANKSLLDRAKIGGTALPKLSRSVLAEVLNACLKLYSSSALLLIRDEKVSAVHSGDSTDYSILPINELLGTLKAKLDARFPGNEYECGYCDHSLVSASWKMPDQKEDLLGAYTKLLASQGKTAMADKLMPGIRFITSDTGVASAKVSALLVGGQHPIHIGGCIAVDHRHQKKVSDFDAALDQLFAQFGDSIAKLQKLLEVHLDYPVNAMTRICKKLSLPKKAAVEAIAMFEMAYGGGTATAHDVFLAMQEIPFILKTENTPESKLLVVEENMARALTFKWGDFDLAKAVSY</sequence>
<evidence type="ECO:0000313" key="1">
    <source>
        <dbReference type="EMBL" id="RRK35281.1"/>
    </source>
</evidence>
<proteinExistence type="predicted"/>
<keyword evidence="2" id="KW-1185">Reference proteome</keyword>
<accession>A0A3R8M3M9</accession>